<feature type="domain" description="Caspase family p20" evidence="10">
    <location>
        <begin position="176"/>
        <end position="304"/>
    </location>
</feature>
<dbReference type="InterPro" id="IPR002138">
    <property type="entry name" value="Pept_C14_p10"/>
</dbReference>
<dbReference type="InterPro" id="IPR001309">
    <property type="entry name" value="Pept_C14_p20"/>
</dbReference>
<dbReference type="InterPro" id="IPR002398">
    <property type="entry name" value="Pept_C14"/>
</dbReference>
<evidence type="ECO:0000256" key="5">
    <source>
        <dbReference type="ARBA" id="ARBA00022807"/>
    </source>
</evidence>
<evidence type="ECO:0000256" key="4">
    <source>
        <dbReference type="ARBA" id="ARBA00022801"/>
    </source>
</evidence>
<keyword evidence="5" id="KW-0788">Thiol protease</keyword>
<evidence type="ECO:0000256" key="2">
    <source>
        <dbReference type="ARBA" id="ARBA00022670"/>
    </source>
</evidence>
<reference evidence="11" key="1">
    <citation type="submission" date="2019-10" db="EMBL/GenBank/DDBJ databases">
        <title>Short sand fly seasons in Tbilisi, Georgia, hinder development of host immunity to saliva of the visceral leishmaniasis vector Phlebotomus kandelakii.</title>
        <authorList>
            <person name="Oliveira F."/>
            <person name="Giorgobiani E."/>
            <person name="Guimaraes-Costa A.B."/>
            <person name="Abdeladhim M."/>
            <person name="Oristian J."/>
            <person name="Tskhvaradze L."/>
            <person name="Tsertsvadze N."/>
            <person name="Zakalashvili M."/>
            <person name="Valenzuela J.G."/>
            <person name="Kamhawi S."/>
        </authorList>
    </citation>
    <scope>NUCLEOTIDE SEQUENCE</scope>
    <source>
        <strain evidence="11">Wild-capture in Tbilisi</strain>
        <tissue evidence="11">Salivary glands</tissue>
    </source>
</reference>
<dbReference type="AlphaFoldDB" id="A0A6B2E8A4"/>
<dbReference type="SUPFAM" id="SSF52129">
    <property type="entry name" value="Caspase-like"/>
    <property type="match status" value="1"/>
</dbReference>
<keyword evidence="2" id="KW-0645">Protease</keyword>
<accession>A0A6B2E8A4</accession>
<protein>
    <submittedName>
        <fullName evidence="11">Putative caspase nc</fullName>
    </submittedName>
</protein>
<name>A0A6B2E8A4_9DIPT</name>
<sequence length="426" mass="49227">MESVHRENILSNIDRLMKVTDYENFIECCLKKNILSQTMKENLEEEFGNETDRKLALWRKIPKRGPKAYAKLLEICSEDFPVAYTILNKSTGKNLGQMASVSQPREPFTPLDEPDIPDMNLGDGLCMSFCKEESPSTPELKPYSGPVVNHLNLTVKKSTRIHTNPKLKVYKMKSRNRGVLLLINIIKFKNAKLNRFGANYDRDNLIYLFTELGFTIYYEEDIKPEKMFQYIEIFQMRAILEKYDCFVFGIMTHGNIENHHPYVEFGNGEIISLDSILEKFYNITCYSLLLKPKIFILPFCRGSHPDQGVYVQNVQHDGHVTVQSEIGQSSVVKITTKSDILICYATVKGFESHRNMDKGSWYIQALCQVWAENAHDTDVETMMKMVDTKMREQWGQTETRTVQTASMENLGFNKALFLNPGFYEEE</sequence>
<proteinExistence type="inferred from homology"/>
<dbReference type="CDD" id="cd01671">
    <property type="entry name" value="CARD"/>
    <property type="match status" value="1"/>
</dbReference>
<dbReference type="Gene3D" id="3.40.50.1460">
    <property type="match status" value="1"/>
</dbReference>
<dbReference type="GO" id="GO:0006915">
    <property type="term" value="P:apoptotic process"/>
    <property type="evidence" value="ECO:0007669"/>
    <property type="project" value="UniProtKB-KW"/>
</dbReference>
<dbReference type="PROSITE" id="PS50208">
    <property type="entry name" value="CASPASE_P20"/>
    <property type="match status" value="1"/>
</dbReference>
<dbReference type="Gene3D" id="1.10.533.10">
    <property type="entry name" value="Death Domain, Fas"/>
    <property type="match status" value="1"/>
</dbReference>
<dbReference type="PIRSF" id="PIRSF038001">
    <property type="entry name" value="Caspase_ICE"/>
    <property type="match status" value="1"/>
</dbReference>
<keyword evidence="6" id="KW-0865">Zymogen</keyword>
<evidence type="ECO:0000313" key="11">
    <source>
        <dbReference type="EMBL" id="NBJ58506.1"/>
    </source>
</evidence>
<keyword evidence="4" id="KW-0378">Hydrolase</keyword>
<dbReference type="PANTHER" id="PTHR47901">
    <property type="entry name" value="CASPASE RECRUITMENT DOMAIN-CONTAINING PROTEIN 18"/>
    <property type="match status" value="1"/>
</dbReference>
<evidence type="ECO:0000256" key="1">
    <source>
        <dbReference type="ARBA" id="ARBA00010134"/>
    </source>
</evidence>
<evidence type="ECO:0000259" key="9">
    <source>
        <dbReference type="PROSITE" id="PS50207"/>
    </source>
</evidence>
<comment type="similarity">
    <text evidence="1 8">Belongs to the peptidase C14A family.</text>
</comment>
<dbReference type="InterPro" id="IPR015917">
    <property type="entry name" value="Pept_C14A"/>
</dbReference>
<organism evidence="11">
    <name type="scientific">Phlebotomus kandelakii</name>
    <dbReference type="NCBI Taxonomy" id="1109342"/>
    <lineage>
        <taxon>Eukaryota</taxon>
        <taxon>Metazoa</taxon>
        <taxon>Ecdysozoa</taxon>
        <taxon>Arthropoda</taxon>
        <taxon>Hexapoda</taxon>
        <taxon>Insecta</taxon>
        <taxon>Pterygota</taxon>
        <taxon>Neoptera</taxon>
        <taxon>Endopterygota</taxon>
        <taxon>Diptera</taxon>
        <taxon>Nematocera</taxon>
        <taxon>Psychodoidea</taxon>
        <taxon>Psychodidae</taxon>
        <taxon>Phlebotomus</taxon>
        <taxon>Larroussius</taxon>
    </lineage>
</organism>
<evidence type="ECO:0000256" key="6">
    <source>
        <dbReference type="ARBA" id="ARBA00023145"/>
    </source>
</evidence>
<feature type="active site" evidence="7">
    <location>
        <position position="253"/>
    </location>
</feature>
<dbReference type="InterPro" id="IPR011029">
    <property type="entry name" value="DEATH-like_dom_sf"/>
</dbReference>
<dbReference type="GO" id="GO:0006508">
    <property type="term" value="P:proteolysis"/>
    <property type="evidence" value="ECO:0007669"/>
    <property type="project" value="UniProtKB-KW"/>
</dbReference>
<feature type="active site" evidence="7">
    <location>
        <position position="300"/>
    </location>
</feature>
<evidence type="ECO:0000256" key="3">
    <source>
        <dbReference type="ARBA" id="ARBA00022703"/>
    </source>
</evidence>
<dbReference type="PROSITE" id="PS50207">
    <property type="entry name" value="CASPASE_P10"/>
    <property type="match status" value="1"/>
</dbReference>
<dbReference type="SUPFAM" id="SSF47986">
    <property type="entry name" value="DEATH domain"/>
    <property type="match status" value="1"/>
</dbReference>
<evidence type="ECO:0000256" key="8">
    <source>
        <dbReference type="RuleBase" id="RU003971"/>
    </source>
</evidence>
<dbReference type="SMART" id="SM00115">
    <property type="entry name" value="CASc"/>
    <property type="match status" value="1"/>
</dbReference>
<dbReference type="GO" id="GO:0004197">
    <property type="term" value="F:cysteine-type endopeptidase activity"/>
    <property type="evidence" value="ECO:0007669"/>
    <property type="project" value="InterPro"/>
</dbReference>
<evidence type="ECO:0000259" key="10">
    <source>
        <dbReference type="PROSITE" id="PS50208"/>
    </source>
</evidence>
<evidence type="ECO:0000256" key="7">
    <source>
        <dbReference type="PIRSR" id="PIRSR038001-1"/>
    </source>
</evidence>
<dbReference type="PRINTS" id="PR00376">
    <property type="entry name" value="IL1BCENZYME"/>
</dbReference>
<keyword evidence="3" id="KW-0053">Apoptosis</keyword>
<dbReference type="InterPro" id="IPR033139">
    <property type="entry name" value="Caspase_cys_AS"/>
</dbReference>
<dbReference type="InterPro" id="IPR011600">
    <property type="entry name" value="Pept_C14_caspase"/>
</dbReference>
<dbReference type="PANTHER" id="PTHR47901:SF8">
    <property type="entry name" value="CASPASE-3"/>
    <property type="match status" value="1"/>
</dbReference>
<dbReference type="Pfam" id="PF00656">
    <property type="entry name" value="Peptidase_C14"/>
    <property type="match status" value="1"/>
</dbReference>
<dbReference type="InterPro" id="IPR029030">
    <property type="entry name" value="Caspase-like_dom_sf"/>
</dbReference>
<feature type="domain" description="Caspase family p10" evidence="9">
    <location>
        <begin position="330"/>
        <end position="420"/>
    </location>
</feature>
<dbReference type="EMBL" id="GIFK01000803">
    <property type="protein sequence ID" value="NBJ58506.1"/>
    <property type="molecule type" value="Transcribed_RNA"/>
</dbReference>
<dbReference type="PROSITE" id="PS01122">
    <property type="entry name" value="CASPASE_CYS"/>
    <property type="match status" value="1"/>
</dbReference>